<reference evidence="2 3" key="1">
    <citation type="journal article" date="2024" name="J Genomics">
        <title>Draft genome sequencing and assembly of Favolaschia claudopus CIRM-BRFM 2984 isolated from oak limbs.</title>
        <authorList>
            <person name="Navarro D."/>
            <person name="Drula E."/>
            <person name="Chaduli D."/>
            <person name="Cazenave R."/>
            <person name="Ahrendt S."/>
            <person name="Wang J."/>
            <person name="Lipzen A."/>
            <person name="Daum C."/>
            <person name="Barry K."/>
            <person name="Grigoriev I.V."/>
            <person name="Favel A."/>
            <person name="Rosso M.N."/>
            <person name="Martin F."/>
        </authorList>
    </citation>
    <scope>NUCLEOTIDE SEQUENCE [LARGE SCALE GENOMIC DNA]</scope>
    <source>
        <strain evidence="2 3">CIRM-BRFM 2984</strain>
    </source>
</reference>
<dbReference type="GO" id="GO:0016787">
    <property type="term" value="F:hydrolase activity"/>
    <property type="evidence" value="ECO:0007669"/>
    <property type="project" value="UniProtKB-KW"/>
</dbReference>
<dbReference type="Proteomes" id="UP001362999">
    <property type="component" value="Unassembled WGS sequence"/>
</dbReference>
<name>A0AAV9ZEV3_9AGAR</name>
<feature type="transmembrane region" description="Helical" evidence="1">
    <location>
        <begin position="230"/>
        <end position="248"/>
    </location>
</feature>
<feature type="transmembrane region" description="Helical" evidence="1">
    <location>
        <begin position="102"/>
        <end position="121"/>
    </location>
</feature>
<feature type="transmembrane region" description="Helical" evidence="1">
    <location>
        <begin position="13"/>
        <end position="33"/>
    </location>
</feature>
<feature type="transmembrane region" description="Helical" evidence="1">
    <location>
        <begin position="176"/>
        <end position="197"/>
    </location>
</feature>
<accession>A0AAV9ZEV3</accession>
<evidence type="ECO:0000313" key="2">
    <source>
        <dbReference type="EMBL" id="KAK6980967.1"/>
    </source>
</evidence>
<evidence type="ECO:0000256" key="1">
    <source>
        <dbReference type="SAM" id="Phobius"/>
    </source>
</evidence>
<gene>
    <name evidence="2" type="ORF">R3P38DRAFT_2664832</name>
</gene>
<keyword evidence="1" id="KW-0812">Transmembrane</keyword>
<sequence>MAPAPLSLPAAELIQEVFSCVLYGIYLVTLGMAGRILLTAESGRWRRASEIRWVLVAVSVLLFVNTTLDLTMATITLMQAFILYTGPGGPTHVFEHSSGYQTITKSICVVVQSLTGDGFLIYRCWILYNRSKLVLGCGGILWFTNLACAARAIVLLTQASQGLILSSPIQPWMQSFWSLTIAINILATSLIVLRIWLVERENKRYRIGVESTQTHSPPPKSALSRAMRNIVESGMIYTVASILTLGAYTANSNLLYPFSAIELQSVGITFNLILIRGSTTATQQQHSKRDHSLSTSVPFNFRTFHNHSRTTAETYTVRSREVEGQDNVFALMEKEKDAGSKGGESTATVV</sequence>
<feature type="transmembrane region" description="Helical" evidence="1">
    <location>
        <begin position="133"/>
        <end position="156"/>
    </location>
</feature>
<dbReference type="EMBL" id="JAWWNJ010000155">
    <property type="protein sequence ID" value="KAK6980967.1"/>
    <property type="molecule type" value="Genomic_DNA"/>
</dbReference>
<feature type="transmembrane region" description="Helical" evidence="1">
    <location>
        <begin position="254"/>
        <end position="275"/>
    </location>
</feature>
<evidence type="ECO:0000313" key="3">
    <source>
        <dbReference type="Proteomes" id="UP001362999"/>
    </source>
</evidence>
<comment type="caution">
    <text evidence="2">The sequence shown here is derived from an EMBL/GenBank/DDBJ whole genome shotgun (WGS) entry which is preliminary data.</text>
</comment>
<proteinExistence type="predicted"/>
<keyword evidence="2" id="KW-0378">Hydrolase</keyword>
<keyword evidence="1" id="KW-0472">Membrane</keyword>
<dbReference type="AlphaFoldDB" id="A0AAV9ZEV3"/>
<keyword evidence="3" id="KW-1185">Reference proteome</keyword>
<feature type="transmembrane region" description="Helical" evidence="1">
    <location>
        <begin position="53"/>
        <end position="82"/>
    </location>
</feature>
<keyword evidence="1" id="KW-1133">Transmembrane helix</keyword>
<organism evidence="2 3">
    <name type="scientific">Favolaschia claudopus</name>
    <dbReference type="NCBI Taxonomy" id="2862362"/>
    <lineage>
        <taxon>Eukaryota</taxon>
        <taxon>Fungi</taxon>
        <taxon>Dikarya</taxon>
        <taxon>Basidiomycota</taxon>
        <taxon>Agaricomycotina</taxon>
        <taxon>Agaricomycetes</taxon>
        <taxon>Agaricomycetidae</taxon>
        <taxon>Agaricales</taxon>
        <taxon>Marasmiineae</taxon>
        <taxon>Mycenaceae</taxon>
        <taxon>Favolaschia</taxon>
    </lineage>
</organism>
<protein>
    <submittedName>
        <fullName evidence="2">Carboxylic ester hydrolase</fullName>
    </submittedName>
</protein>